<feature type="region of interest" description="Disordered" evidence="1">
    <location>
        <begin position="95"/>
        <end position="163"/>
    </location>
</feature>
<dbReference type="Proteomes" id="UP000023152">
    <property type="component" value="Unassembled WGS sequence"/>
</dbReference>
<feature type="compositionally biased region" description="Acidic residues" evidence="1">
    <location>
        <begin position="145"/>
        <end position="154"/>
    </location>
</feature>
<dbReference type="EMBL" id="ASPP01008786">
    <property type="protein sequence ID" value="ETO25026.1"/>
    <property type="molecule type" value="Genomic_DNA"/>
</dbReference>
<evidence type="ECO:0000313" key="2">
    <source>
        <dbReference type="EMBL" id="ETO25026.1"/>
    </source>
</evidence>
<feature type="compositionally biased region" description="Basic and acidic residues" evidence="1">
    <location>
        <begin position="111"/>
        <end position="144"/>
    </location>
</feature>
<reference evidence="2 3" key="1">
    <citation type="journal article" date="2013" name="Curr. Biol.">
        <title>The Genome of the Foraminiferan Reticulomyxa filosa.</title>
        <authorList>
            <person name="Glockner G."/>
            <person name="Hulsmann N."/>
            <person name="Schleicher M."/>
            <person name="Noegel A.A."/>
            <person name="Eichinger L."/>
            <person name="Gallinger C."/>
            <person name="Pawlowski J."/>
            <person name="Sierra R."/>
            <person name="Euteneuer U."/>
            <person name="Pillet L."/>
            <person name="Moustafa A."/>
            <person name="Platzer M."/>
            <person name="Groth M."/>
            <person name="Szafranski K."/>
            <person name="Schliwa M."/>
        </authorList>
    </citation>
    <scope>NUCLEOTIDE SEQUENCE [LARGE SCALE GENOMIC DNA]</scope>
</reference>
<protein>
    <submittedName>
        <fullName evidence="2">Uncharacterized protein</fullName>
    </submittedName>
</protein>
<proteinExistence type="predicted"/>
<accession>X6NGB1</accession>
<sequence>MSVSPKATDSPQPLAVVASITTADILPSSAKEEKKEEEGQKEEARVYCYTDTDKPLTEEHLEILHKLKQYVDNIINHPDQYEWKYDKNESSLFEAQKLRPKLLPPSNDENNDNKENGEGQDENKDKDKDKDNKDENKDENKDNNVDDEDDEDDEQIQHMSFSHWSQYIDRVNTSISQGLDQVDEQQQQQQQQKYLSRNPSVPDPVDSLLLTPPFFFV</sequence>
<evidence type="ECO:0000256" key="1">
    <source>
        <dbReference type="SAM" id="MobiDB-lite"/>
    </source>
</evidence>
<gene>
    <name evidence="2" type="ORF">RFI_12117</name>
</gene>
<dbReference type="AlphaFoldDB" id="X6NGB1"/>
<feature type="region of interest" description="Disordered" evidence="1">
    <location>
        <begin position="175"/>
        <end position="217"/>
    </location>
</feature>
<organism evidence="2 3">
    <name type="scientific">Reticulomyxa filosa</name>
    <dbReference type="NCBI Taxonomy" id="46433"/>
    <lineage>
        <taxon>Eukaryota</taxon>
        <taxon>Sar</taxon>
        <taxon>Rhizaria</taxon>
        <taxon>Retaria</taxon>
        <taxon>Foraminifera</taxon>
        <taxon>Monothalamids</taxon>
        <taxon>Reticulomyxidae</taxon>
        <taxon>Reticulomyxa</taxon>
    </lineage>
</organism>
<keyword evidence="3" id="KW-1185">Reference proteome</keyword>
<name>X6NGB1_RETFI</name>
<comment type="caution">
    <text evidence="2">The sequence shown here is derived from an EMBL/GenBank/DDBJ whole genome shotgun (WGS) entry which is preliminary data.</text>
</comment>
<evidence type="ECO:0000313" key="3">
    <source>
        <dbReference type="Proteomes" id="UP000023152"/>
    </source>
</evidence>